<reference evidence="1 2" key="1">
    <citation type="submission" date="2021-11" db="EMBL/GenBank/DDBJ databases">
        <title>Lacrimispora sp. nov. NSJ-141 isolated from human feces.</title>
        <authorList>
            <person name="Abdugheni R."/>
        </authorList>
    </citation>
    <scope>NUCLEOTIDE SEQUENCE [LARGE SCALE GENOMIC DNA]</scope>
    <source>
        <strain evidence="1 2">NSJ-141</strain>
    </source>
</reference>
<dbReference type="AlphaFoldDB" id="A0AAP2WA29"/>
<dbReference type="RefSeq" id="WP_231062413.1">
    <property type="nucleotide sequence ID" value="NZ_JAJNOR010000004.1"/>
</dbReference>
<name>A0AAP2WA29_9FIRM</name>
<protein>
    <submittedName>
        <fullName evidence="1">Uncharacterized protein</fullName>
    </submittedName>
</protein>
<keyword evidence="2" id="KW-1185">Reference proteome</keyword>
<dbReference type="EMBL" id="JAJNOR010000004">
    <property type="protein sequence ID" value="MCD2492519.1"/>
    <property type="molecule type" value="Genomic_DNA"/>
</dbReference>
<evidence type="ECO:0000313" key="1">
    <source>
        <dbReference type="EMBL" id="MCD2492519.1"/>
    </source>
</evidence>
<organism evidence="1 2">
    <name type="scientific">Lientehia hominis</name>
    <dbReference type="NCBI Taxonomy" id="2897778"/>
    <lineage>
        <taxon>Bacteria</taxon>
        <taxon>Bacillati</taxon>
        <taxon>Bacillota</taxon>
        <taxon>Clostridia</taxon>
        <taxon>Lachnospirales</taxon>
        <taxon>Lachnospiraceae</taxon>
        <taxon>Lientehia</taxon>
    </lineage>
</organism>
<dbReference type="Proteomes" id="UP001299265">
    <property type="component" value="Unassembled WGS sequence"/>
</dbReference>
<proteinExistence type="predicted"/>
<comment type="caution">
    <text evidence="1">The sequence shown here is derived from an EMBL/GenBank/DDBJ whole genome shotgun (WGS) entry which is preliminary data.</text>
</comment>
<evidence type="ECO:0000313" key="2">
    <source>
        <dbReference type="Proteomes" id="UP001299265"/>
    </source>
</evidence>
<sequence length="50" mass="5627">MEVKEEFYNIMTAHTAEIYYEVLGLEIILSDGKVGKVEISPAFESSVSMK</sequence>
<accession>A0AAP2WA29</accession>
<gene>
    <name evidence="1" type="ORF">LQE92_07725</name>
</gene>